<feature type="compositionally biased region" description="Low complexity" evidence="5">
    <location>
        <begin position="988"/>
        <end position="1007"/>
    </location>
</feature>
<keyword evidence="2" id="KW-0810">Translation regulation</keyword>
<dbReference type="PANTHER" id="PTHR13020:SF32">
    <property type="entry name" value="TRINUCLEOTIDE REPEAT-CONTAINING GENE 6B PROTEIN"/>
    <property type="match status" value="1"/>
</dbReference>
<feature type="compositionally biased region" description="Low complexity" evidence="5">
    <location>
        <begin position="178"/>
        <end position="192"/>
    </location>
</feature>
<feature type="compositionally biased region" description="Low complexity" evidence="5">
    <location>
        <begin position="379"/>
        <end position="390"/>
    </location>
</feature>
<dbReference type="SUPFAM" id="SSF54928">
    <property type="entry name" value="RNA-binding domain, RBD"/>
    <property type="match status" value="1"/>
</dbReference>
<dbReference type="GO" id="GO:0060213">
    <property type="term" value="P:positive regulation of nuclear-transcribed mRNA poly(A) tail shortening"/>
    <property type="evidence" value="ECO:0007669"/>
    <property type="project" value="TreeGrafter"/>
</dbReference>
<feature type="compositionally biased region" description="Low complexity" evidence="5">
    <location>
        <begin position="1150"/>
        <end position="1162"/>
    </location>
</feature>
<evidence type="ECO:0000256" key="3">
    <source>
        <dbReference type="ARBA" id="ARBA00022884"/>
    </source>
</evidence>
<feature type="compositionally biased region" description="Gly residues" evidence="5">
    <location>
        <begin position="941"/>
        <end position="955"/>
    </location>
</feature>
<dbReference type="CTD" id="321362"/>
<feature type="compositionally biased region" description="Basic and acidic residues" evidence="5">
    <location>
        <begin position="30"/>
        <end position="47"/>
    </location>
</feature>
<gene>
    <name evidence="8" type="primary">tnrc6ba</name>
</gene>
<feature type="compositionally biased region" description="Low complexity" evidence="5">
    <location>
        <begin position="2085"/>
        <end position="2094"/>
    </location>
</feature>
<feature type="compositionally biased region" description="Polar residues" evidence="5">
    <location>
        <begin position="777"/>
        <end position="795"/>
    </location>
</feature>
<feature type="region of interest" description="Disordered" evidence="5">
    <location>
        <begin position="1550"/>
        <end position="1588"/>
    </location>
</feature>
<feature type="compositionally biased region" description="Low complexity" evidence="5">
    <location>
        <begin position="638"/>
        <end position="654"/>
    </location>
</feature>
<feature type="compositionally biased region" description="Low complexity" evidence="5">
    <location>
        <begin position="1237"/>
        <end position="1251"/>
    </location>
</feature>
<feature type="compositionally biased region" description="Low complexity" evidence="5">
    <location>
        <begin position="102"/>
        <end position="125"/>
    </location>
</feature>
<feature type="compositionally biased region" description="Gly residues" evidence="5">
    <location>
        <begin position="541"/>
        <end position="574"/>
    </location>
</feature>
<feature type="compositionally biased region" description="Basic and acidic residues" evidence="5">
    <location>
        <begin position="141"/>
        <end position="157"/>
    </location>
</feature>
<feature type="compositionally biased region" description="Low complexity" evidence="5">
    <location>
        <begin position="1051"/>
        <end position="1064"/>
    </location>
</feature>
<feature type="compositionally biased region" description="Polar residues" evidence="5">
    <location>
        <begin position="1025"/>
        <end position="1037"/>
    </location>
</feature>
<dbReference type="GO" id="GO:0003723">
    <property type="term" value="F:RNA binding"/>
    <property type="evidence" value="ECO:0007669"/>
    <property type="project" value="UniProtKB-KW"/>
</dbReference>
<dbReference type="Proteomes" id="UP000192220">
    <property type="component" value="Unplaced"/>
</dbReference>
<dbReference type="GO" id="GO:0000932">
    <property type="term" value="C:P-body"/>
    <property type="evidence" value="ECO:0007669"/>
    <property type="project" value="TreeGrafter"/>
</dbReference>
<evidence type="ECO:0000256" key="1">
    <source>
        <dbReference type="ARBA" id="ARBA00007302"/>
    </source>
</evidence>
<keyword evidence="7" id="KW-1185">Reference proteome</keyword>
<evidence type="ECO:0000259" key="6">
    <source>
        <dbReference type="Pfam" id="PF16608"/>
    </source>
</evidence>
<dbReference type="GO" id="GO:0035195">
    <property type="term" value="P:miRNA-mediated post-transcriptional gene silencing"/>
    <property type="evidence" value="ECO:0007669"/>
    <property type="project" value="TreeGrafter"/>
</dbReference>
<organism evidence="7 8">
    <name type="scientific">Austrofundulus limnaeus</name>
    <name type="common">Annual killifish</name>
    <dbReference type="NCBI Taxonomy" id="52670"/>
    <lineage>
        <taxon>Eukaryota</taxon>
        <taxon>Metazoa</taxon>
        <taxon>Chordata</taxon>
        <taxon>Craniata</taxon>
        <taxon>Vertebrata</taxon>
        <taxon>Euteleostomi</taxon>
        <taxon>Actinopterygii</taxon>
        <taxon>Neopterygii</taxon>
        <taxon>Teleostei</taxon>
        <taxon>Neoteleostei</taxon>
        <taxon>Acanthomorphata</taxon>
        <taxon>Ovalentaria</taxon>
        <taxon>Atherinomorphae</taxon>
        <taxon>Cyprinodontiformes</taxon>
        <taxon>Rivulidae</taxon>
        <taxon>Austrofundulus</taxon>
    </lineage>
</organism>
<feature type="compositionally biased region" description="Gly residues" evidence="5">
    <location>
        <begin position="2045"/>
        <end position="2063"/>
    </location>
</feature>
<feature type="compositionally biased region" description="Basic and acidic residues" evidence="5">
    <location>
        <begin position="611"/>
        <end position="627"/>
    </location>
</feature>
<keyword evidence="3" id="KW-0694">RNA-binding</keyword>
<feature type="compositionally biased region" description="Polar residues" evidence="5">
    <location>
        <begin position="977"/>
        <end position="987"/>
    </location>
</feature>
<feature type="region of interest" description="Disordered" evidence="5">
    <location>
        <begin position="208"/>
        <end position="282"/>
    </location>
</feature>
<feature type="compositionally biased region" description="Polar residues" evidence="5">
    <location>
        <begin position="251"/>
        <end position="261"/>
    </location>
</feature>
<reference evidence="8" key="1">
    <citation type="submission" date="2025-08" db="UniProtKB">
        <authorList>
            <consortium name="RefSeq"/>
        </authorList>
    </citation>
    <scope>IDENTIFICATION</scope>
    <source>
        <strain evidence="8">Quisiro</strain>
        <tissue evidence="8">Liver</tissue>
    </source>
</reference>
<keyword evidence="4" id="KW-0943">RNA-mediated gene silencing</keyword>
<feature type="compositionally biased region" description="Polar residues" evidence="5">
    <location>
        <begin position="1197"/>
        <end position="1208"/>
    </location>
</feature>
<dbReference type="RefSeq" id="XP_013881271.1">
    <property type="nucleotide sequence ID" value="XM_014025817.1"/>
</dbReference>
<feature type="compositionally biased region" description="Low complexity" evidence="5">
    <location>
        <begin position="750"/>
        <end position="771"/>
    </location>
</feature>
<sequence length="2103" mass="215365">MDENKRVTVATSVQEQQFMEDKKRKKDEKRKREASQKVAEQKNKVPELTKPTSAQSPASQSSSASPSRGPTPTASPSPATSGPGSAATPSQGGNNAKRLAVANGQPTSSSSSSTGGPSAAGNGSTSSGGGTQAPQQPSRYMPREVPPRFRCQQDHKVLLKRGQPPLSSMLLVGGGGDDSSSNGAAVSDSGMATSSLTLTSSVAASTTNSNYANSMWGPSSGSQATSQGREKVIVDGNDLEEWPSIPGTDGGNSSNNGMPVNSVSASGNQSSSTSSFSLPNECMQSSNSVVWGATASQGHLGGGTAVAAAGSLLQQSSSLSKASTVPGSHDASGPIDRSSGIPGANFSPNANPSAWPALVQQDDPDASGEEGLTSFHHQSSGGSAINSASLGLGGGAAGVLGNHPSISVNQSNAHQQQLHQMQSRDLGGGKWDNESAGPKIAGGGGFGGGIDRGMGRSGINAGEPNSATSWRGQPPFPAAYSKTGASKIDGWESGGSGGLGALEGDKETSGWGYPSSTSGVDAWGNVEKEGNDGQTSKASQGGWGSGVGGDKGISGSDWGGNSAGIGGANLGGDEIGTCSSNSSSSGGSTAGNPLPTSSTSSTVTTTTRAWDNQKGEGETREWGDRLEGQGALGGSSSSGGNSRSESGFNNNNNNRLRRQAPTAETALQSLLSRSDLDPRVLSNSGWGQTQIRQNTSWDIDDYAGHNKGGHSSAPSKPTSSHGGPTQYFSGPKTLSTDSMGPGVNPSLLPSTGSSGEGCENSSSSGASLSGRGPPPTCSNMKNHGVQQSGPLTTTAPCMGSGVIPGPSQQTNATGWVGGRNDPEAKGWLNEEWKGSNRGEKGGGGWGDIGKQSDSIRGGWRESQQEKGTGGWKEMGGNGEGSGWGAEQKVGTSKNWLEQESKSSNKGGAWDDEMRNGRRSVGDSGVGVWGSWDDSAPRRTWGAGGTGVGGSGGGVDGDGDTGSKPHHNWSGGSKMHQMPNSQSGSVSGPQAQLQQQQSQPRNQHPQLQPALDQGAMQGGAGRKLISQAQSQNQSSGWTSGPIPGGSRGGGSESEPSGWEEPSPQSISRKSEIDDGTSAWGDPTHYNYKPVNLWDKNSGPAGQQSHGQGQQRQHQQQRPPVQQQPSRQTTGLGGNRDLNTAQGSAKPSVMDPSGWGSTSPSSPTVDNGTAAWGKSSDAPTGWGDPDDAGGKTACWGNPLANSARSGSKSMQDGWGEKESSVTASRHSSWEDEEDGGGMWNSTGSQGSSSSWGQGSNGGWGQNQTVKKASNKVPLKAGGGDSWMSPTTRQFSNMGILNDEPSGPNLDLAPGSLQDKKIEAEKRSMGMSDYNGDIRKAGRGGSNGGGVIYCPPGSKEAAPGDAGSYYNRALHLVHQEGCPGEAGSCSLYSPPTVYKPHTLFNHSVPFRQGGQNIFGSTGGMTHSRHQQSVPPMNQSPGMRAQVPHQFLPPQVQGSVLKQMPPSSSSAGGVSGMGGMGGVGGGVFPLQLSPQQIAMLSFYPPQIQFQLACQLLLQQQQTPQQMLQNQRKFPPNVRQQADPQQLARIMAALQQQRQFQQAGGLGGSSKLSPSHQGGAGPKLPSAETLPHPGLAGSVADMQQKTLGSYSGFGSGGNLTGLDLGGSIVGGPGAMKDSGAQQSRFKWMMEGNCSPDTSSPENLYHKNGPVTPIKMPGSSQFSHYDMMVGDGSGDTWHRTPGNKISAKPTNTPSWPPEFQPGVPWKGIDRVDPESDPYMTPGSMMGNAVSPGLNDTEHQLLQDNTDSTPSLNTLLPSPCAWPYSASESPLSNAHNSAKYTDYKTSWPPEPIGHKSWKASRCSSQAQLSRPPPGLASQKQPTSPSFWSGGAPRLAGRGWGSGSSNTGSTWSGGSSRESCWLVLSNLTPQIDGSTLRTICLQHGPLLTFHLGLTQGTALIRYSSKQEAAKAQSALHMCVLGNTTILAEFVSEEDVGRYIAHLGGAGSEGTSAGSAGLEPTTSSSIRSSSNGGNCERSGAGSGGVEGGGGEGVSPVGGAMSSSSGWHSLNSTDSSSDHTAPQGPGLGIFTQWSSNGTGVVGGAQDGRQGLWGGMSGAGYPSSSSLWGSPALEDRHQMGSPASLLPGDLLGGGADSI</sequence>
<feature type="compositionally biased region" description="Polar residues" evidence="5">
    <location>
        <begin position="216"/>
        <end position="227"/>
    </location>
</feature>
<name>A0A2I4CMQ3_AUSLI</name>
<dbReference type="KEGG" id="alim:106530231"/>
<protein>
    <submittedName>
        <fullName evidence="8">Trinucleotide repeat-containing gene 6B protein</fullName>
    </submittedName>
</protein>
<dbReference type="InterPro" id="IPR052068">
    <property type="entry name" value="GW182_domain"/>
</dbReference>
<comment type="similarity">
    <text evidence="1">Belongs to the GW182 family.</text>
</comment>
<dbReference type="PANTHER" id="PTHR13020">
    <property type="entry name" value="TRINUCLEOTIDE REPEAT-CONTAINING GENE 6"/>
    <property type="match status" value="1"/>
</dbReference>
<evidence type="ECO:0000256" key="4">
    <source>
        <dbReference type="ARBA" id="ARBA00023158"/>
    </source>
</evidence>
<feature type="compositionally biased region" description="Low complexity" evidence="5">
    <location>
        <begin position="596"/>
        <end position="607"/>
    </location>
</feature>
<feature type="compositionally biased region" description="Low complexity" evidence="5">
    <location>
        <begin position="1100"/>
        <end position="1126"/>
    </location>
</feature>
<feature type="compositionally biased region" description="Gly residues" evidence="5">
    <location>
        <begin position="1987"/>
        <end position="1999"/>
    </location>
</feature>
<dbReference type="STRING" id="52670.A0A2I4CMQ3"/>
<feature type="region of interest" description="Disordered" evidence="5">
    <location>
        <begin position="1803"/>
        <end position="1862"/>
    </location>
</feature>
<dbReference type="FunFam" id="3.30.70.330:FF:000011">
    <property type="entry name" value="trinucleotide repeat-containing gene 6A protein-like"/>
    <property type="match status" value="1"/>
</dbReference>
<dbReference type="Gene3D" id="3.30.70.330">
    <property type="match status" value="1"/>
</dbReference>
<feature type="compositionally biased region" description="Polar residues" evidence="5">
    <location>
        <begin position="2007"/>
        <end position="2026"/>
    </location>
</feature>
<evidence type="ECO:0000256" key="5">
    <source>
        <dbReference type="SAM" id="MobiDB-lite"/>
    </source>
</evidence>
<feature type="compositionally biased region" description="Low complexity" evidence="5">
    <location>
        <begin position="1550"/>
        <end position="1566"/>
    </location>
</feature>
<feature type="domain" description="TNRC6 PABC binding" evidence="6">
    <location>
        <begin position="1603"/>
        <end position="1865"/>
    </location>
</feature>
<dbReference type="GO" id="GO:0005654">
    <property type="term" value="C:nucleoplasm"/>
    <property type="evidence" value="ECO:0007669"/>
    <property type="project" value="TreeGrafter"/>
</dbReference>
<feature type="compositionally biased region" description="Low complexity" evidence="5">
    <location>
        <begin position="262"/>
        <end position="277"/>
    </location>
</feature>
<accession>A0A2I4CMQ3</accession>
<dbReference type="Pfam" id="PF16608">
    <property type="entry name" value="TNRC6-PABC_bdg"/>
    <property type="match status" value="1"/>
</dbReference>
<dbReference type="GO" id="GO:0006417">
    <property type="term" value="P:regulation of translation"/>
    <property type="evidence" value="ECO:0007669"/>
    <property type="project" value="UniProtKB-KW"/>
</dbReference>
<dbReference type="InterPro" id="IPR032226">
    <property type="entry name" value="TNRC6_PABC-bd"/>
</dbReference>
<dbReference type="OrthoDB" id="5919166at2759"/>
<evidence type="ECO:0000313" key="8">
    <source>
        <dbReference type="RefSeq" id="XP_013881271.1"/>
    </source>
</evidence>
<feature type="region of interest" description="Disordered" evidence="5">
    <location>
        <begin position="315"/>
        <end position="1261"/>
    </location>
</feature>
<dbReference type="InterPro" id="IPR035979">
    <property type="entry name" value="RBD_domain_sf"/>
</dbReference>
<feature type="compositionally biased region" description="Polar residues" evidence="5">
    <location>
        <begin position="681"/>
        <end position="697"/>
    </location>
</feature>
<proteinExistence type="inferred from homology"/>
<feature type="compositionally biased region" description="Low complexity" evidence="5">
    <location>
        <begin position="1851"/>
        <end position="1862"/>
    </location>
</feature>
<evidence type="ECO:0000256" key="2">
    <source>
        <dbReference type="ARBA" id="ARBA00022845"/>
    </source>
</evidence>
<evidence type="ECO:0000313" key="7">
    <source>
        <dbReference type="Proteomes" id="UP000192220"/>
    </source>
</evidence>
<feature type="compositionally biased region" description="Basic and acidic residues" evidence="5">
    <location>
        <begin position="820"/>
        <end position="840"/>
    </location>
</feature>
<feature type="compositionally biased region" description="Gly residues" evidence="5">
    <location>
        <begin position="492"/>
        <end position="501"/>
    </location>
</feature>
<dbReference type="InParanoid" id="A0A2I4CMQ3"/>
<feature type="compositionally biased region" description="Gly residues" evidence="5">
    <location>
        <begin position="867"/>
        <end position="883"/>
    </location>
</feature>
<feature type="region of interest" description="Disordered" evidence="5">
    <location>
        <begin position="1954"/>
        <end position="2103"/>
    </location>
</feature>
<feature type="region of interest" description="Disordered" evidence="5">
    <location>
        <begin position="1696"/>
        <end position="1716"/>
    </location>
</feature>
<feature type="region of interest" description="Disordered" evidence="5">
    <location>
        <begin position="1"/>
        <end position="192"/>
    </location>
</feature>
<feature type="compositionally biased region" description="Gly residues" evidence="5">
    <location>
        <begin position="440"/>
        <end position="456"/>
    </location>
</feature>
<feature type="compositionally biased region" description="Gly residues" evidence="5">
    <location>
        <begin position="1041"/>
        <end position="1050"/>
    </location>
</feature>
<feature type="compositionally biased region" description="Low complexity" evidence="5">
    <location>
        <begin position="51"/>
        <end position="90"/>
    </location>
</feature>
<dbReference type="InterPro" id="IPR012677">
    <property type="entry name" value="Nucleotide-bd_a/b_plait_sf"/>
</dbReference>
<feature type="compositionally biased region" description="Low complexity" evidence="5">
    <location>
        <begin position="1956"/>
        <end position="1977"/>
    </location>
</feature>
<feature type="compositionally biased region" description="Polar residues" evidence="5">
    <location>
        <begin position="404"/>
        <end position="423"/>
    </location>
</feature>
<feature type="compositionally biased region" description="Polar residues" evidence="5">
    <location>
        <begin position="712"/>
        <end position="738"/>
    </location>
</feature>
<feature type="compositionally biased region" description="Polar residues" evidence="5">
    <location>
        <begin position="1826"/>
        <end position="1835"/>
    </location>
</feature>